<accession>A0ABY6G358</accession>
<evidence type="ECO:0000256" key="1">
    <source>
        <dbReference type="SAM" id="MobiDB-lite"/>
    </source>
</evidence>
<keyword evidence="3" id="KW-1185">Reference proteome</keyword>
<gene>
    <name evidence="2" type="ORF">BRM3_04290</name>
</gene>
<sequence>MRGGDHSAAGRRARARSAAAAPRLLSRSSRSVVALAGALVLSLAACDGGSHVDNGASDSGTAVEAGTGTAMTTAAPSSALPSIALVSPLPDNTALDASGSTVTQAGLVTLLSEQLTDAGSGTVQTVVCSGGLSLSTGKGATCTATLEGSSSGDQTWQAYPAHGPDASPAILLLQGQPLSEEFSSVLTATGTAIVAHAIDPTYGSAGGVGAEQLRQDAQGVLHDEHSPVELSGCEGTLAFTALEPVECHGSSNGSPVQAIVLPGSFLSEDQGLIVVTRPSS</sequence>
<protein>
    <recommendedName>
        <fullName evidence="4">Lipoprotein</fullName>
    </recommendedName>
</protein>
<name>A0ABY6G358_9MICO</name>
<evidence type="ECO:0000313" key="2">
    <source>
        <dbReference type="EMBL" id="UYG17650.1"/>
    </source>
</evidence>
<evidence type="ECO:0008006" key="4">
    <source>
        <dbReference type="Google" id="ProtNLM"/>
    </source>
</evidence>
<proteinExistence type="predicted"/>
<dbReference type="RefSeq" id="WP_263594858.1">
    <property type="nucleotide sequence ID" value="NZ_CP107020.1"/>
</dbReference>
<evidence type="ECO:0000313" key="3">
    <source>
        <dbReference type="Proteomes" id="UP001164305"/>
    </source>
</evidence>
<dbReference type="EMBL" id="CP107020">
    <property type="protein sequence ID" value="UYG17650.1"/>
    <property type="molecule type" value="Genomic_DNA"/>
</dbReference>
<feature type="region of interest" description="Disordered" evidence="1">
    <location>
        <begin position="1"/>
        <end position="21"/>
    </location>
</feature>
<organism evidence="2 3">
    <name type="scientific">Brachybacterium huguangmaarense</name>
    <dbReference type="NCBI Taxonomy" id="1652028"/>
    <lineage>
        <taxon>Bacteria</taxon>
        <taxon>Bacillati</taxon>
        <taxon>Actinomycetota</taxon>
        <taxon>Actinomycetes</taxon>
        <taxon>Micrococcales</taxon>
        <taxon>Dermabacteraceae</taxon>
        <taxon>Brachybacterium</taxon>
    </lineage>
</organism>
<dbReference type="Proteomes" id="UP001164305">
    <property type="component" value="Chromosome"/>
</dbReference>
<reference evidence="2" key="1">
    <citation type="submission" date="2022-10" db="EMBL/GenBank/DDBJ databases">
        <title>Whole-Genome Sequencing of Brachybacterium huguangmaarense BRM-3, Isolated from Betula schmidtii.</title>
        <authorList>
            <person name="Haam D."/>
        </authorList>
    </citation>
    <scope>NUCLEOTIDE SEQUENCE</scope>
    <source>
        <strain evidence="2">BRM-3</strain>
    </source>
</reference>